<evidence type="ECO:0000313" key="3">
    <source>
        <dbReference type="WBParaSite" id="SPAL_0001111100.1"/>
    </source>
</evidence>
<accession>A0A0N5BZB8</accession>
<dbReference type="InterPro" id="IPR000477">
    <property type="entry name" value="RT_dom"/>
</dbReference>
<dbReference type="PROSITE" id="PS50878">
    <property type="entry name" value="RT_POL"/>
    <property type="match status" value="1"/>
</dbReference>
<reference evidence="3" key="1">
    <citation type="submission" date="2017-02" db="UniProtKB">
        <authorList>
            <consortium name="WormBaseParasite"/>
        </authorList>
    </citation>
    <scope>IDENTIFICATION</scope>
</reference>
<keyword evidence="2" id="KW-1185">Reference proteome</keyword>
<dbReference type="PANTHER" id="PTHR35450:SF2">
    <property type="entry name" value="REVERSE TRANSCRIPTASE DOMAIN-CONTAINING PROTEIN"/>
    <property type="match status" value="1"/>
</dbReference>
<dbReference type="AlphaFoldDB" id="A0A0N5BZB8"/>
<organism evidence="2 3">
    <name type="scientific">Strongyloides papillosus</name>
    <name type="common">Intestinal threadworm</name>
    <dbReference type="NCBI Taxonomy" id="174720"/>
    <lineage>
        <taxon>Eukaryota</taxon>
        <taxon>Metazoa</taxon>
        <taxon>Ecdysozoa</taxon>
        <taxon>Nematoda</taxon>
        <taxon>Chromadorea</taxon>
        <taxon>Rhabditida</taxon>
        <taxon>Tylenchina</taxon>
        <taxon>Panagrolaimomorpha</taxon>
        <taxon>Strongyloidoidea</taxon>
        <taxon>Strongyloididae</taxon>
        <taxon>Strongyloides</taxon>
    </lineage>
</organism>
<dbReference type="PANTHER" id="PTHR35450">
    <property type="entry name" value="REVERSE TRANSCRIPTASE DOMAIN-CONTAINING PROTEIN"/>
    <property type="match status" value="1"/>
</dbReference>
<dbReference type="WBParaSite" id="SPAL_0001111100.1">
    <property type="protein sequence ID" value="SPAL_0001111100.1"/>
    <property type="gene ID" value="SPAL_0001111100"/>
</dbReference>
<dbReference type="InterPro" id="IPR043502">
    <property type="entry name" value="DNA/RNA_pol_sf"/>
</dbReference>
<dbReference type="Proteomes" id="UP000046392">
    <property type="component" value="Unplaced"/>
</dbReference>
<protein>
    <submittedName>
        <fullName evidence="3">Reverse transcriptase domain-containing protein</fullName>
    </submittedName>
</protein>
<name>A0A0N5BZB8_STREA</name>
<evidence type="ECO:0000313" key="2">
    <source>
        <dbReference type="Proteomes" id="UP000046392"/>
    </source>
</evidence>
<proteinExistence type="predicted"/>
<dbReference type="CDD" id="cd01650">
    <property type="entry name" value="RT_nLTR_like"/>
    <property type="match status" value="1"/>
</dbReference>
<sequence length="1197" mass="138458">MRTSGGKNLSKEKNSTLEGTGKEINIKDADLYEKVAFESRINNKFSWKSVIEKLNHDHGYKIINCDYERRRIKRIVEKRLASYGKKNSSIVDEESTTQIEKDLSFHKSWLNSIQPSEKYVDVSKMMKVYYKSMVAKVKRIIDINQIEDMFEKSCIKSSKSFITLPKKLIINKYTAPVWMLVDNLLQTKLQQEEYKDNYENGLKTISAAMYTISQLTTFNSEKTTRNKIKKLKKMIVNGRRKVEILKTIKTRPSSEAASLLNELRLKFPKRKNYKVKEFIQFLEWNIRSKELDLARIEKNEKRKLLRLAYAKTPSIKLIRKLSGIRSNSNVTEVQLSTAVKYYENLFKEKKVSDISDFKNYCNTIKDKFSQVDIDKDELREDILLAINEASPWKAAGNDLLPCAAFKYLKAVKLWEANMVEKIILEGVKLPDYAYEGKTFLLFKSGNPEDPSCYRPITVLNSFTKILSSTINKQIHRYCGKLIQINQMANKPELWGTATAKFIDSTIAMDSKAAKKPLHMAWIDYTKAYDSLSHEAIRYLWNALPLPNQIKVTFLNGMDLWATRLCLRKCTSKKIKISSGIMQGDAASPTIFTLMITYISEKLLHLPKIQLNCGSLGLPNELKCLGGWNHTFFMDDLKLYASTEKELKQMITTVCNSSRQIGLVANQSKCGIISTDGNVIIKNENCTVVQDMDEITIPGITEDTNPYKYIGLQQKVFDTEKSLDILKDKLLGRMEEILQLDLKVSDIIDIYNLTIPSVARFVLAHLNTTGKISSTFKYLEQKLDRMVVKKLREANLLQSNNSTSRLYIKQSKSGFGLANIRIEGEIAFCKAVAYNLMNLLTINQTWCQVALVKKQRKNFITDLLQTLQNHMDEETVEDLEICFEEAIHNIKNGIKIKNIPVILKTSSRTIKFNTHKEFQKFIGSVIYDNFQNELWDKYSQHMRFPKWIAEVGHENIYHYWIKAMDIKNTKIVVACQEEQVSLRAHPAMDNTNKNCRVCDAELETVRHVINECSHYKNTLYKARHNWVASTIMKHLCKRFKIQFARNGENDKCKFVYDSPWTISVNLKHHIPDIVLQDKEKKVIYVIEVSCPWFGFMHDQLNIKRVKYTVHSKSEVGLDWRSYKKDMNFCDALSLQEKMKVVFLPVIISSTGQVFKETQDLFERYFGPSKGLFILLSRYSVLGTTRIIKWHFASSSNQP</sequence>
<dbReference type="SUPFAM" id="SSF56672">
    <property type="entry name" value="DNA/RNA polymerases"/>
    <property type="match status" value="1"/>
</dbReference>
<feature type="domain" description="Reverse transcriptase" evidence="1">
    <location>
        <begin position="422"/>
        <end position="713"/>
    </location>
</feature>
<dbReference type="STRING" id="174720.A0A0N5BZB8"/>
<dbReference type="Pfam" id="PF00078">
    <property type="entry name" value="RVT_1"/>
    <property type="match status" value="1"/>
</dbReference>
<evidence type="ECO:0000259" key="1">
    <source>
        <dbReference type="PROSITE" id="PS50878"/>
    </source>
</evidence>